<keyword evidence="5" id="KW-1185">Reference proteome</keyword>
<accession>A0ABQ6VFZ1</accession>
<reference evidence="4 5" key="1">
    <citation type="submission" date="2019-10" db="EMBL/GenBank/DDBJ databases">
        <title>Corynebacterium sp novel species isolated from the respiratory tract of Marmot.</title>
        <authorList>
            <person name="Zhang G."/>
        </authorList>
    </citation>
    <scope>NUCLEOTIDE SEQUENCE [LARGE SCALE GENOMIC DNA]</scope>
    <source>
        <strain evidence="4 5">336</strain>
    </source>
</reference>
<dbReference type="SUPFAM" id="SSF51261">
    <property type="entry name" value="Duplicated hybrid motif"/>
    <property type="match status" value="1"/>
</dbReference>
<feature type="signal peptide" evidence="2">
    <location>
        <begin position="1"/>
        <end position="28"/>
    </location>
</feature>
<evidence type="ECO:0000313" key="4">
    <source>
        <dbReference type="EMBL" id="KAB3523331.1"/>
    </source>
</evidence>
<sequence>MTRVFFPRLPVLAALCALAVFFIFSADAHGAPSPFSATHARPVPGALMKPADIPEQNWIAGHRGVDLAARPGQAIHASRGGVVYFAGVVAGTPVVSVMHPDGLRTTYEPVRAGVAAGQRVRRGQTLGWLVDAEHTTRASQGLSWGAKVGKDTYIDPLTLLGEPTIVLKR</sequence>
<feature type="domain" description="M23ase beta-sheet core" evidence="3">
    <location>
        <begin position="61"/>
        <end position="155"/>
    </location>
</feature>
<proteinExistence type="predicted"/>
<comment type="caution">
    <text evidence="4">The sequence shown here is derived from an EMBL/GenBank/DDBJ whole genome shotgun (WGS) entry which is preliminary data.</text>
</comment>
<feature type="chain" id="PRO_5045670892" evidence="2">
    <location>
        <begin position="29"/>
        <end position="169"/>
    </location>
</feature>
<dbReference type="EMBL" id="WBZJ01000001">
    <property type="protein sequence ID" value="KAB3523331.1"/>
    <property type="molecule type" value="Genomic_DNA"/>
</dbReference>
<dbReference type="PANTHER" id="PTHR21666:SF289">
    <property type="entry name" value="L-ALA--D-GLU ENDOPEPTIDASE"/>
    <property type="match status" value="1"/>
</dbReference>
<dbReference type="InterPro" id="IPR016047">
    <property type="entry name" value="M23ase_b-sheet_dom"/>
</dbReference>
<dbReference type="RefSeq" id="WP_151844070.1">
    <property type="nucleotide sequence ID" value="NZ_WBZJ01000001.1"/>
</dbReference>
<dbReference type="Gene3D" id="2.70.70.10">
    <property type="entry name" value="Glucose Permease (Domain IIA)"/>
    <property type="match status" value="1"/>
</dbReference>
<keyword evidence="1 2" id="KW-0732">Signal</keyword>
<dbReference type="InterPro" id="IPR011055">
    <property type="entry name" value="Dup_hybrid_motif"/>
</dbReference>
<dbReference type="Proteomes" id="UP000436181">
    <property type="component" value="Unassembled WGS sequence"/>
</dbReference>
<evidence type="ECO:0000259" key="3">
    <source>
        <dbReference type="Pfam" id="PF01551"/>
    </source>
</evidence>
<dbReference type="InterPro" id="IPR050570">
    <property type="entry name" value="Cell_wall_metabolism_enzyme"/>
</dbReference>
<dbReference type="Pfam" id="PF01551">
    <property type="entry name" value="Peptidase_M23"/>
    <property type="match status" value="1"/>
</dbReference>
<evidence type="ECO:0000256" key="2">
    <source>
        <dbReference type="SAM" id="SignalP"/>
    </source>
</evidence>
<name>A0ABQ6VFZ1_9CORY</name>
<evidence type="ECO:0000313" key="5">
    <source>
        <dbReference type="Proteomes" id="UP000436181"/>
    </source>
</evidence>
<dbReference type="CDD" id="cd12797">
    <property type="entry name" value="M23_peptidase"/>
    <property type="match status" value="1"/>
</dbReference>
<gene>
    <name evidence="4" type="ORF">F8377_04130</name>
</gene>
<evidence type="ECO:0000256" key="1">
    <source>
        <dbReference type="ARBA" id="ARBA00022729"/>
    </source>
</evidence>
<dbReference type="PANTHER" id="PTHR21666">
    <property type="entry name" value="PEPTIDASE-RELATED"/>
    <property type="match status" value="1"/>
</dbReference>
<protein>
    <submittedName>
        <fullName evidence="4">M23 family metallopeptidase</fullName>
    </submittedName>
</protein>
<organism evidence="4 5">
    <name type="scientific">Corynebacterium zhongnanshanii</name>
    <dbReference type="NCBI Taxonomy" id="2768834"/>
    <lineage>
        <taxon>Bacteria</taxon>
        <taxon>Bacillati</taxon>
        <taxon>Actinomycetota</taxon>
        <taxon>Actinomycetes</taxon>
        <taxon>Mycobacteriales</taxon>
        <taxon>Corynebacteriaceae</taxon>
        <taxon>Corynebacterium</taxon>
    </lineage>
</organism>